<accession>A0ABT8F4T6</accession>
<organism evidence="1 2">
    <name type="scientific">Shiella aurantiaca</name>
    <dbReference type="NCBI Taxonomy" id="3058365"/>
    <lineage>
        <taxon>Bacteria</taxon>
        <taxon>Pseudomonadati</taxon>
        <taxon>Bacteroidota</taxon>
        <taxon>Cytophagia</taxon>
        <taxon>Cytophagales</taxon>
        <taxon>Shiellaceae</taxon>
        <taxon>Shiella</taxon>
    </lineage>
</organism>
<protein>
    <submittedName>
        <fullName evidence="1">Uncharacterized protein</fullName>
    </submittedName>
</protein>
<sequence length="63" mass="7685">MTDTLKNADKIARQEIEEMDWFILEREEVQTIDNESIEDDKKEYYEQALIDKTVFVFYTYPEL</sequence>
<reference evidence="1" key="1">
    <citation type="submission" date="2023-06" db="EMBL/GenBank/DDBJ databases">
        <title>Cytophagales bacterium Strain LB-30, isolated from soil.</title>
        <authorList>
            <person name="Liu B."/>
        </authorList>
    </citation>
    <scope>NUCLEOTIDE SEQUENCE</scope>
    <source>
        <strain evidence="1">LB-30</strain>
    </source>
</reference>
<evidence type="ECO:0000313" key="2">
    <source>
        <dbReference type="Proteomes" id="UP001168552"/>
    </source>
</evidence>
<keyword evidence="2" id="KW-1185">Reference proteome</keyword>
<comment type="caution">
    <text evidence="1">The sequence shown here is derived from an EMBL/GenBank/DDBJ whole genome shotgun (WGS) entry which is preliminary data.</text>
</comment>
<evidence type="ECO:0000313" key="1">
    <source>
        <dbReference type="EMBL" id="MDN4165477.1"/>
    </source>
</evidence>
<name>A0ABT8F4T6_9BACT</name>
<dbReference type="Proteomes" id="UP001168552">
    <property type="component" value="Unassembled WGS sequence"/>
</dbReference>
<gene>
    <name evidence="1" type="ORF">QWY31_08195</name>
</gene>
<proteinExistence type="predicted"/>
<dbReference type="EMBL" id="JAUHJS010000004">
    <property type="protein sequence ID" value="MDN4165477.1"/>
    <property type="molecule type" value="Genomic_DNA"/>
</dbReference>